<sequence length="185" mass="19752">MDQTVTPELTALLTTLRDAGGIRVLVETGTGRGDLSFAAGDIFDTVITFESDKALYDAAHERLSGRKGLLPLTGDTRELLPQLMDRLAGPAAFWLGSHLSMRQGGEIPLLAEIAAVTAAPMDHVICIPGADILMSDRHRPTGWPTPVEIIALLGQGAARKVELRDTSLIAVPDANTKLWGALFSE</sequence>
<comment type="caution">
    <text evidence="1">The sequence shown here is derived from an EMBL/GenBank/DDBJ whole genome shotgun (WGS) entry which is preliminary data.</text>
</comment>
<dbReference type="InterPro" id="IPR020596">
    <property type="entry name" value="rRNA_Ade_Mease_Trfase_CS"/>
</dbReference>
<name>E1JXG2_SOLFR</name>
<dbReference type="OrthoDB" id="5329963at2"/>
<evidence type="ECO:0000313" key="2">
    <source>
        <dbReference type="Proteomes" id="UP000006250"/>
    </source>
</evidence>
<evidence type="ECO:0008006" key="3">
    <source>
        <dbReference type="Google" id="ProtNLM"/>
    </source>
</evidence>
<dbReference type="SUPFAM" id="SSF53335">
    <property type="entry name" value="S-adenosyl-L-methionine-dependent methyltransferases"/>
    <property type="match status" value="1"/>
</dbReference>
<dbReference type="EMBL" id="AECZ01000014">
    <property type="protein sequence ID" value="EFL50939.1"/>
    <property type="molecule type" value="Genomic_DNA"/>
</dbReference>
<dbReference type="Proteomes" id="UP000006250">
    <property type="component" value="Unassembled WGS sequence"/>
</dbReference>
<dbReference type="eggNOG" id="COG0030">
    <property type="taxonomic scope" value="Bacteria"/>
</dbReference>
<gene>
    <name evidence="1" type="ORF">DesfrDRAFT_2311</name>
</gene>
<organism evidence="1 2">
    <name type="scientific">Solidesulfovibrio fructosivorans JJ]</name>
    <dbReference type="NCBI Taxonomy" id="596151"/>
    <lineage>
        <taxon>Bacteria</taxon>
        <taxon>Pseudomonadati</taxon>
        <taxon>Thermodesulfobacteriota</taxon>
        <taxon>Desulfovibrionia</taxon>
        <taxon>Desulfovibrionales</taxon>
        <taxon>Desulfovibrionaceae</taxon>
        <taxon>Solidesulfovibrio</taxon>
    </lineage>
</organism>
<dbReference type="PROSITE" id="PS01131">
    <property type="entry name" value="RRNA_A_DIMETH"/>
    <property type="match status" value="1"/>
</dbReference>
<keyword evidence="2" id="KW-1185">Reference proteome</keyword>
<dbReference type="InterPro" id="IPR029063">
    <property type="entry name" value="SAM-dependent_MTases_sf"/>
</dbReference>
<protein>
    <recommendedName>
        <fullName evidence="3">Class I SAM-dependent methyltransferase</fullName>
    </recommendedName>
</protein>
<reference evidence="1 2" key="1">
    <citation type="submission" date="2010-08" db="EMBL/GenBank/DDBJ databases">
        <title>The draft genome of Desulfovibrio fructosovorans JJ.</title>
        <authorList>
            <consortium name="US DOE Joint Genome Institute (JGI-PGF)"/>
            <person name="Lucas S."/>
            <person name="Copeland A."/>
            <person name="Lapidus A."/>
            <person name="Cheng J.-F."/>
            <person name="Bruce D."/>
            <person name="Goodwin L."/>
            <person name="Pitluck S."/>
            <person name="Land M.L."/>
            <person name="Hauser L."/>
            <person name="Chang Y.-J."/>
            <person name="Jeffries C."/>
            <person name="Wall J.D."/>
            <person name="Stahl D.A."/>
            <person name="Arkin A.P."/>
            <person name="Dehal P."/>
            <person name="Stolyar S.M."/>
            <person name="Hazen T.C."/>
            <person name="Woyke T.J."/>
        </authorList>
    </citation>
    <scope>NUCLEOTIDE SEQUENCE [LARGE SCALE GENOMIC DNA]</scope>
    <source>
        <strain evidence="1 2">JJ</strain>
    </source>
</reference>
<dbReference type="STRING" id="596151.DesfrDRAFT_2311"/>
<proteinExistence type="predicted"/>
<evidence type="ECO:0000313" key="1">
    <source>
        <dbReference type="EMBL" id="EFL50939.1"/>
    </source>
</evidence>
<dbReference type="AlphaFoldDB" id="E1JXG2"/>
<dbReference type="RefSeq" id="WP_005994010.1">
    <property type="nucleotide sequence ID" value="NZ_AECZ01000014.1"/>
</dbReference>
<accession>E1JXG2</accession>
<dbReference type="GO" id="GO:0000179">
    <property type="term" value="F:rRNA (adenine-N6,N6-)-dimethyltransferase activity"/>
    <property type="evidence" value="ECO:0007669"/>
    <property type="project" value="InterPro"/>
</dbReference>